<reference evidence="2" key="1">
    <citation type="journal article" date="2019" name="Int. J. Syst. Evol. Microbiol.">
        <title>The Global Catalogue of Microorganisms (GCM) 10K type strain sequencing project: providing services to taxonomists for standard genome sequencing and annotation.</title>
        <authorList>
            <consortium name="The Broad Institute Genomics Platform"/>
            <consortium name="The Broad Institute Genome Sequencing Center for Infectious Disease"/>
            <person name="Wu L."/>
            <person name="Ma J."/>
        </authorList>
    </citation>
    <scope>NUCLEOTIDE SEQUENCE [LARGE SCALE GENOMIC DNA]</scope>
    <source>
        <strain evidence="2">CGMCC 1.15111</strain>
    </source>
</reference>
<comment type="caution">
    <text evidence="1">The sequence shown here is derived from an EMBL/GenBank/DDBJ whole genome shotgun (WGS) entry which is preliminary data.</text>
</comment>
<organism evidence="1 2">
    <name type="scientific">Roseivirga thermotolerans</name>
    <dbReference type="NCBI Taxonomy" id="1758176"/>
    <lineage>
        <taxon>Bacteria</taxon>
        <taxon>Pseudomonadati</taxon>
        <taxon>Bacteroidota</taxon>
        <taxon>Cytophagia</taxon>
        <taxon>Cytophagales</taxon>
        <taxon>Roseivirgaceae</taxon>
        <taxon>Roseivirga</taxon>
    </lineage>
</organism>
<dbReference type="EMBL" id="BNAG01000002">
    <property type="protein sequence ID" value="GHE59946.1"/>
    <property type="molecule type" value="Genomic_DNA"/>
</dbReference>
<proteinExistence type="predicted"/>
<dbReference type="NCBIfam" id="NF040572">
    <property type="entry name" value="heme_bind_FMP"/>
    <property type="match status" value="1"/>
</dbReference>
<accession>A0ABQ3I6M9</accession>
<evidence type="ECO:0000313" key="2">
    <source>
        <dbReference type="Proteomes" id="UP000658258"/>
    </source>
</evidence>
<dbReference type="Proteomes" id="UP000658258">
    <property type="component" value="Unassembled WGS sequence"/>
</dbReference>
<keyword evidence="2" id="KW-1185">Reference proteome</keyword>
<sequence length="306" mass="33316">MGKMDPTVLGARLLSAKESQEIDLGILQGFLGTWESKPGSGTGWNVIAVPGNSPFTPPADGFVLEVIPYYETWSFSPAVIAGNRGMEDDQTIVGLIYEQKVFSDCDTEFCNARGFSKGTEIHAETGMLLNITNFDSGFNVARLGNIPHGNSILLMGNSSESNGKFDFPEAKTSPTLVDGGGVFGYGEEQYTMHPRFPDFPQANPNQQLANDVKDQKFGQVITLNLSSENATGGILNTPFITKNTDATKMSCIFWLEEVLNANGSSSWQLQYSQTINLVFPPSTAPNGRKFNWPHVDINTLQKVADV</sequence>
<name>A0ABQ3I6M9_9BACT</name>
<gene>
    <name evidence="1" type="ORF">GCM10011340_13340</name>
</gene>
<protein>
    <submittedName>
        <fullName evidence="1">Uncharacterized protein</fullName>
    </submittedName>
</protein>
<dbReference type="InterPro" id="IPR047975">
    <property type="entry name" value="Heme_bind_FMP"/>
</dbReference>
<evidence type="ECO:0000313" key="1">
    <source>
        <dbReference type="EMBL" id="GHE59946.1"/>
    </source>
</evidence>
<dbReference type="RefSeq" id="WP_189629455.1">
    <property type="nucleotide sequence ID" value="NZ_BNAG01000002.1"/>
</dbReference>